<sequence length="67" mass="7537">MAVGPSGRIVVEIDPELKQELYAALEQDGVNLKQWFLERVGEHLRSRGQLSLPLTISDGDAADRKYR</sequence>
<protein>
    <recommendedName>
        <fullName evidence="3">Toxin-antitoxin system HicB family antitoxin</fullName>
    </recommendedName>
</protein>
<evidence type="ECO:0000313" key="1">
    <source>
        <dbReference type="EMBL" id="AUB79659.1"/>
    </source>
</evidence>
<dbReference type="KEGG" id="tsy:THSYN_00915"/>
<organism evidence="1 2">
    <name type="scientific">Candidatus Thiodictyon syntrophicum</name>
    <dbReference type="NCBI Taxonomy" id="1166950"/>
    <lineage>
        <taxon>Bacteria</taxon>
        <taxon>Pseudomonadati</taxon>
        <taxon>Pseudomonadota</taxon>
        <taxon>Gammaproteobacteria</taxon>
        <taxon>Chromatiales</taxon>
        <taxon>Chromatiaceae</taxon>
        <taxon>Thiodictyon</taxon>
    </lineage>
</organism>
<dbReference type="EMBL" id="CP020370">
    <property type="protein sequence ID" value="AUB79659.1"/>
    <property type="molecule type" value="Genomic_DNA"/>
</dbReference>
<keyword evidence="2" id="KW-1185">Reference proteome</keyword>
<evidence type="ECO:0000313" key="2">
    <source>
        <dbReference type="Proteomes" id="UP000232638"/>
    </source>
</evidence>
<evidence type="ECO:0008006" key="3">
    <source>
        <dbReference type="Google" id="ProtNLM"/>
    </source>
</evidence>
<dbReference type="AlphaFoldDB" id="A0A2K8U2L8"/>
<gene>
    <name evidence="1" type="ORF">THSYN_00915</name>
</gene>
<name>A0A2K8U2L8_9GAMM</name>
<dbReference type="Proteomes" id="UP000232638">
    <property type="component" value="Chromosome"/>
</dbReference>
<reference evidence="1 2" key="1">
    <citation type="submission" date="2017-03" db="EMBL/GenBank/DDBJ databases">
        <title>Complete genome sequence of Candidatus 'Thiodictyon syntrophicum' sp. nov. strain Cad16T, a photolithoautotroph purple sulfur bacterium isolated from an alpine meromictic lake.</title>
        <authorList>
            <person name="Luedin S.M."/>
            <person name="Pothier J.F."/>
            <person name="Danza F."/>
            <person name="Storelli N."/>
            <person name="Wittwer M."/>
            <person name="Tonolla M."/>
        </authorList>
    </citation>
    <scope>NUCLEOTIDE SEQUENCE [LARGE SCALE GENOMIC DNA]</scope>
    <source>
        <strain evidence="1 2">Cad16T</strain>
    </source>
</reference>
<accession>A0A2K8U2L8</accession>
<proteinExistence type="predicted"/>